<proteinExistence type="inferred from homology"/>
<dbReference type="STRING" id="1035309.A0A2C5X2Y0"/>
<dbReference type="Gene3D" id="3.20.20.140">
    <property type="entry name" value="Metal-dependent hydrolases"/>
    <property type="match status" value="1"/>
</dbReference>
<keyword evidence="4" id="KW-1185">Reference proteome</keyword>
<protein>
    <submittedName>
        <fullName evidence="3">L-rhamnono-gamma-lactonase</fullName>
    </submittedName>
</protein>
<dbReference type="Pfam" id="PF04909">
    <property type="entry name" value="Amidohydro_2"/>
    <property type="match status" value="1"/>
</dbReference>
<dbReference type="Proteomes" id="UP000222788">
    <property type="component" value="Unassembled WGS sequence"/>
</dbReference>
<dbReference type="InterPro" id="IPR006680">
    <property type="entry name" value="Amidohydro-rel"/>
</dbReference>
<dbReference type="PANTHER" id="PTHR43569:SF2">
    <property type="entry name" value="AMIDOHYDROLASE-RELATED DOMAIN-CONTAINING PROTEIN"/>
    <property type="match status" value="1"/>
</dbReference>
<dbReference type="EMBL" id="APWK03000056">
    <property type="protein sequence ID" value="PHH52815.1"/>
    <property type="molecule type" value="Genomic_DNA"/>
</dbReference>
<evidence type="ECO:0000259" key="2">
    <source>
        <dbReference type="Pfam" id="PF04909"/>
    </source>
</evidence>
<evidence type="ECO:0000313" key="4">
    <source>
        <dbReference type="Proteomes" id="UP000222788"/>
    </source>
</evidence>
<reference evidence="3 4" key="1">
    <citation type="journal article" date="2013" name="Fungal Biol.">
        <title>Analysis of microsatellite markers in the genome of the plant pathogen Ceratocystis fimbriata.</title>
        <authorList>
            <person name="Simpson M.C."/>
            <person name="Wilken P.M."/>
            <person name="Coetzee M.P."/>
            <person name="Wingfield M.J."/>
            <person name="Wingfield B.D."/>
        </authorList>
    </citation>
    <scope>NUCLEOTIDE SEQUENCE [LARGE SCALE GENOMIC DNA]</scope>
    <source>
        <strain evidence="3 4">CBS 114723</strain>
    </source>
</reference>
<accession>A0A2C5X2Y0</accession>
<reference evidence="3 4" key="2">
    <citation type="journal article" date="2013" name="IMA Fungus">
        <title>IMA Genome-F 1: Ceratocystis fimbriata: Draft nuclear genome sequence for the plant pathogen, Ceratocystis fimbriata.</title>
        <authorList>
            <person name="Wilken P.M."/>
            <person name="Steenkamp E.T."/>
            <person name="Wingfield M.J."/>
            <person name="de Beer Z.W."/>
            <person name="Wingfield B.D."/>
        </authorList>
    </citation>
    <scope>NUCLEOTIDE SEQUENCE [LARGE SCALE GENOMIC DNA]</scope>
    <source>
        <strain evidence="3 4">CBS 114723</strain>
    </source>
</reference>
<organism evidence="3 4">
    <name type="scientific">Ceratocystis fimbriata CBS 114723</name>
    <dbReference type="NCBI Taxonomy" id="1035309"/>
    <lineage>
        <taxon>Eukaryota</taxon>
        <taxon>Fungi</taxon>
        <taxon>Dikarya</taxon>
        <taxon>Ascomycota</taxon>
        <taxon>Pezizomycotina</taxon>
        <taxon>Sordariomycetes</taxon>
        <taxon>Hypocreomycetidae</taxon>
        <taxon>Microascales</taxon>
        <taxon>Ceratocystidaceae</taxon>
        <taxon>Ceratocystis</taxon>
    </lineage>
</organism>
<feature type="domain" description="Amidohydrolase-related" evidence="2">
    <location>
        <begin position="6"/>
        <end position="339"/>
    </location>
</feature>
<sequence>MAYPIIDSHIHLWPESAVSAYPWATTQPSLAKCLSITEYREASLSLDRLRGFILVEAARTYDLSAGEAGWAGPLDEVAWFRRVVEETASAAEGVNPGDARLCVGIVPWAPMPSGSQALEKYLALAEERAGPKTWSLVKGFRFLLQDQDLGLAISDGFIDALKLLGRKGYVFEVGVDEHRRGKKQLDEVLEMIAKAHEGVADEEKVAFVINNLAKPDLHIVNPADKKFQAWRTSMYGLSLCAKTYVQVSGLFSEMPASIRGQDSNDVFMAVFPWLSVVLATFGADRLIFASDWPECTKEDDGASWVKWKEVVERLCYMATLSQADQAMIFGGTAKKAFNLDVDLEEI</sequence>
<evidence type="ECO:0000256" key="1">
    <source>
        <dbReference type="ARBA" id="ARBA00038310"/>
    </source>
</evidence>
<name>A0A2C5X2Y0_9PEZI</name>
<dbReference type="AlphaFoldDB" id="A0A2C5X2Y0"/>
<dbReference type="PANTHER" id="PTHR43569">
    <property type="entry name" value="AMIDOHYDROLASE"/>
    <property type="match status" value="1"/>
</dbReference>
<dbReference type="OrthoDB" id="2135488at2759"/>
<dbReference type="InterPro" id="IPR052350">
    <property type="entry name" value="Metallo-dep_Lactonases"/>
</dbReference>
<dbReference type="SUPFAM" id="SSF51556">
    <property type="entry name" value="Metallo-dependent hydrolases"/>
    <property type="match status" value="1"/>
</dbReference>
<gene>
    <name evidence="3" type="primary">LRA2</name>
    <name evidence="3" type="ORF">CFIMG_005237RA</name>
</gene>
<dbReference type="GO" id="GO:0016787">
    <property type="term" value="F:hydrolase activity"/>
    <property type="evidence" value="ECO:0007669"/>
    <property type="project" value="InterPro"/>
</dbReference>
<evidence type="ECO:0000313" key="3">
    <source>
        <dbReference type="EMBL" id="PHH52815.1"/>
    </source>
</evidence>
<dbReference type="InterPro" id="IPR032466">
    <property type="entry name" value="Metal_Hydrolase"/>
</dbReference>
<comment type="caution">
    <text evidence="3">The sequence shown here is derived from an EMBL/GenBank/DDBJ whole genome shotgun (WGS) entry which is preliminary data.</text>
</comment>
<comment type="similarity">
    <text evidence="1">Belongs to the metallo-dependent hydrolases superfamily.</text>
</comment>